<dbReference type="AlphaFoldDB" id="A0A9P5N8M6"/>
<protein>
    <submittedName>
        <fullName evidence="2">Uncharacterized protein</fullName>
    </submittedName>
</protein>
<dbReference type="EMBL" id="JADNYJ010000341">
    <property type="protein sequence ID" value="KAF8870690.1"/>
    <property type="molecule type" value="Genomic_DNA"/>
</dbReference>
<dbReference type="Proteomes" id="UP000724874">
    <property type="component" value="Unassembled WGS sequence"/>
</dbReference>
<organism evidence="2 3">
    <name type="scientific">Gymnopilus junonius</name>
    <name type="common">Spectacular rustgill mushroom</name>
    <name type="synonym">Gymnopilus spectabilis subsp. junonius</name>
    <dbReference type="NCBI Taxonomy" id="109634"/>
    <lineage>
        <taxon>Eukaryota</taxon>
        <taxon>Fungi</taxon>
        <taxon>Dikarya</taxon>
        <taxon>Basidiomycota</taxon>
        <taxon>Agaricomycotina</taxon>
        <taxon>Agaricomycetes</taxon>
        <taxon>Agaricomycetidae</taxon>
        <taxon>Agaricales</taxon>
        <taxon>Agaricineae</taxon>
        <taxon>Hymenogastraceae</taxon>
        <taxon>Gymnopilus</taxon>
    </lineage>
</organism>
<evidence type="ECO:0000256" key="1">
    <source>
        <dbReference type="SAM" id="MobiDB-lite"/>
    </source>
</evidence>
<keyword evidence="3" id="KW-1185">Reference proteome</keyword>
<sequence length="150" mass="16748">MPTVPLYKHLLRGAWAYTKCLQKLRRHETEPKSNSEDQSGDDLEVPRNPEPRPAIPRDDDDDSRILGETITKHKLLYSTETMVRWRTCQTAHQGSELQLPQVQGGTKLCIPTSDSNPGMSVVVHLFTATVQDELCNKYSGPGGLHLAVSI</sequence>
<gene>
    <name evidence="2" type="ORF">CPB84DRAFT_1754334</name>
</gene>
<accession>A0A9P5N8M6</accession>
<proteinExistence type="predicted"/>
<feature type="region of interest" description="Disordered" evidence="1">
    <location>
        <begin position="25"/>
        <end position="65"/>
    </location>
</feature>
<comment type="caution">
    <text evidence="2">The sequence shown here is derived from an EMBL/GenBank/DDBJ whole genome shotgun (WGS) entry which is preliminary data.</text>
</comment>
<reference evidence="2" key="1">
    <citation type="submission" date="2020-11" db="EMBL/GenBank/DDBJ databases">
        <authorList>
            <consortium name="DOE Joint Genome Institute"/>
            <person name="Ahrendt S."/>
            <person name="Riley R."/>
            <person name="Andreopoulos W."/>
            <person name="LaButti K."/>
            <person name="Pangilinan J."/>
            <person name="Ruiz-duenas F.J."/>
            <person name="Barrasa J.M."/>
            <person name="Sanchez-Garcia M."/>
            <person name="Camarero S."/>
            <person name="Miyauchi S."/>
            <person name="Serrano A."/>
            <person name="Linde D."/>
            <person name="Babiker R."/>
            <person name="Drula E."/>
            <person name="Ayuso-Fernandez I."/>
            <person name="Pacheco R."/>
            <person name="Padilla G."/>
            <person name="Ferreira P."/>
            <person name="Barriuso J."/>
            <person name="Kellner H."/>
            <person name="Castanera R."/>
            <person name="Alfaro M."/>
            <person name="Ramirez L."/>
            <person name="Pisabarro A.G."/>
            <person name="Kuo A."/>
            <person name="Tritt A."/>
            <person name="Lipzen A."/>
            <person name="He G."/>
            <person name="Yan M."/>
            <person name="Ng V."/>
            <person name="Cullen D."/>
            <person name="Martin F."/>
            <person name="Rosso M.-N."/>
            <person name="Henrissat B."/>
            <person name="Hibbett D."/>
            <person name="Martinez A.T."/>
            <person name="Grigoriev I.V."/>
        </authorList>
    </citation>
    <scope>NUCLEOTIDE SEQUENCE</scope>
    <source>
        <strain evidence="2">AH 44721</strain>
    </source>
</reference>
<name>A0A9P5N8M6_GYMJU</name>
<evidence type="ECO:0000313" key="2">
    <source>
        <dbReference type="EMBL" id="KAF8870690.1"/>
    </source>
</evidence>
<evidence type="ECO:0000313" key="3">
    <source>
        <dbReference type="Proteomes" id="UP000724874"/>
    </source>
</evidence>